<dbReference type="InterPro" id="IPR010105">
    <property type="entry name" value="TonB_sidphr_rcpt"/>
</dbReference>
<keyword evidence="11 14" id="KW-0472">Membrane</keyword>
<dbReference type="Gene3D" id="2.40.170.20">
    <property type="entry name" value="TonB-dependent receptor, beta-barrel domain"/>
    <property type="match status" value="1"/>
</dbReference>
<dbReference type="EMBL" id="AEWV01000006">
    <property type="protein sequence ID" value="EGC18206.1"/>
    <property type="molecule type" value="Genomic_DNA"/>
</dbReference>
<evidence type="ECO:0000256" key="7">
    <source>
        <dbReference type="ARBA" id="ARBA00022729"/>
    </source>
</evidence>
<dbReference type="InterPro" id="IPR012910">
    <property type="entry name" value="Plug_dom"/>
</dbReference>
<gene>
    <name evidence="20" type="primary">fetA</name>
    <name evidence="20" type="ORF">HMPREF9098_0355</name>
</gene>
<protein>
    <submittedName>
        <fullName evidence="20">TonB-dependent siderophore receptor</fullName>
    </submittedName>
</protein>
<dbReference type="Pfam" id="PF07715">
    <property type="entry name" value="Plug"/>
    <property type="match status" value="1"/>
</dbReference>
<evidence type="ECO:0000256" key="12">
    <source>
        <dbReference type="ARBA" id="ARBA00023170"/>
    </source>
</evidence>
<keyword evidence="6 14" id="KW-0812">Transmembrane</keyword>
<feature type="domain" description="TonB-dependent receptor plug" evidence="19">
    <location>
        <begin position="59"/>
        <end position="157"/>
    </location>
</feature>
<keyword evidence="5" id="KW-0410">Iron transport</keyword>
<evidence type="ECO:0000256" key="4">
    <source>
        <dbReference type="ARBA" id="ARBA00022452"/>
    </source>
</evidence>
<dbReference type="HOGENOM" id="CLU_008287_19_4_4"/>
<dbReference type="GO" id="GO:0038023">
    <property type="term" value="F:signaling receptor activity"/>
    <property type="evidence" value="ECO:0007669"/>
    <property type="project" value="InterPro"/>
</dbReference>
<keyword evidence="21" id="KW-1185">Reference proteome</keyword>
<evidence type="ECO:0000256" key="2">
    <source>
        <dbReference type="ARBA" id="ARBA00009810"/>
    </source>
</evidence>
<dbReference type="Pfam" id="PF00593">
    <property type="entry name" value="TonB_dep_Rec_b-barrel"/>
    <property type="match status" value="1"/>
</dbReference>
<feature type="short sequence motif" description="TonB C-terminal box" evidence="15">
    <location>
        <begin position="690"/>
        <end position="707"/>
    </location>
</feature>
<evidence type="ECO:0000256" key="8">
    <source>
        <dbReference type="ARBA" id="ARBA00023004"/>
    </source>
</evidence>
<evidence type="ECO:0000259" key="18">
    <source>
        <dbReference type="Pfam" id="PF00593"/>
    </source>
</evidence>
<dbReference type="NCBIfam" id="TIGR01783">
    <property type="entry name" value="TonB-siderophor"/>
    <property type="match status" value="1"/>
</dbReference>
<dbReference type="InterPro" id="IPR010917">
    <property type="entry name" value="TonB_rcpt_CS"/>
</dbReference>
<feature type="domain" description="TonB-dependent receptor-like beta-barrel" evidence="18">
    <location>
        <begin position="301"/>
        <end position="678"/>
    </location>
</feature>
<evidence type="ECO:0000256" key="13">
    <source>
        <dbReference type="ARBA" id="ARBA00023237"/>
    </source>
</evidence>
<dbReference type="STRING" id="888741.HMPREF9098_0355"/>
<dbReference type="Gene3D" id="2.170.130.10">
    <property type="entry name" value="TonB-dependent receptor, plug domain"/>
    <property type="match status" value="1"/>
</dbReference>
<comment type="subcellular location">
    <subcellularLocation>
        <location evidence="1 14">Cell outer membrane</location>
        <topology evidence="1 14">Multi-pass membrane protein</topology>
    </subcellularLocation>
</comment>
<evidence type="ECO:0000313" key="20">
    <source>
        <dbReference type="EMBL" id="EGC18206.1"/>
    </source>
</evidence>
<feature type="signal peptide" evidence="17">
    <location>
        <begin position="1"/>
        <end position="37"/>
    </location>
</feature>
<keyword evidence="13 14" id="KW-0998">Cell outer membrane</keyword>
<evidence type="ECO:0000256" key="10">
    <source>
        <dbReference type="ARBA" id="ARBA00023077"/>
    </source>
</evidence>
<organism evidence="20 21">
    <name type="scientific">Kingella denitrificans ATCC 33394</name>
    <dbReference type="NCBI Taxonomy" id="888741"/>
    <lineage>
        <taxon>Bacteria</taxon>
        <taxon>Pseudomonadati</taxon>
        <taxon>Pseudomonadota</taxon>
        <taxon>Betaproteobacteria</taxon>
        <taxon>Neisseriales</taxon>
        <taxon>Neisseriaceae</taxon>
        <taxon>Kingella</taxon>
    </lineage>
</organism>
<dbReference type="PANTHER" id="PTHR30069">
    <property type="entry name" value="TONB-DEPENDENT OUTER MEMBRANE RECEPTOR"/>
    <property type="match status" value="1"/>
</dbReference>
<dbReference type="GO" id="GO:0044718">
    <property type="term" value="P:siderophore transmembrane transport"/>
    <property type="evidence" value="ECO:0007669"/>
    <property type="project" value="TreeGrafter"/>
</dbReference>
<dbReference type="InterPro" id="IPR000531">
    <property type="entry name" value="Beta-barrel_TonB"/>
</dbReference>
<comment type="similarity">
    <text evidence="2 14 16">Belongs to the TonB-dependent receptor family.</text>
</comment>
<comment type="caution">
    <text evidence="20">The sequence shown here is derived from an EMBL/GenBank/DDBJ whole genome shotgun (WGS) entry which is preliminary data.</text>
</comment>
<sequence length="707" mass="78031">MITVFIYVYWRDFMHIKQPSFALSIIAFSLASAMAHAENAPQPQESQELQRVYVRGDSTTRRVTARKMDETANTKLRDVLKQESSISFGGGNGTSSFLYIRGMGQNSIDVKVDNAYTDSQIHYHQGRHMLDPSMVKIVAVQKGAGSASAGIGQTNGAIIAKTLDAADLLKNSSNPNFGAKVNAGYTTNDGHNLGLSLFGKAGQFDYLLAGSYTKDHAYKGGSGYRNPLDGARTVPYSALNKASYLAKIGATFDDHRITLSHLHQQHKGDRLVREEFLPESGGGRLTLARQAPAARKMSVDNTNLEWTGKNLGFVQSANANVYRLVHNRWSADDSGNGYAGGTRNTGPTNTKIITTGANINLDSQITDNILLKYGLNYRHQKIRPNQLFQQWRAPIGYQTKQDIGIYTEAIANIGDKITLTGGLRYDHFRFKAMDGKTRSSGAVNPSLNVIYQATPELSFRALHNYATRSPRMQDAIMSHGARGIVSIGDHTKAERARNTEIGFNFERNGFNVEGSYFWQNISNALGTSNGRNNHICPSTGPSANCYQEIINAGRIKNRGYELSVGYRQGGFTARLGVAHAKPRFYGDNLSSNPEYASAIGRTWTASLAYRFENPNLEIGIQHRQVERVKAADNYFVVNGGIVPTPATGKAGYGVTDVSLNWKPLRNDKMNVNFGIDNLTNKLYYPHAQRGQFPGEGRQYRFSMNYTF</sequence>
<feature type="chain" id="PRO_5003247501" evidence="17">
    <location>
        <begin position="38"/>
        <end position="707"/>
    </location>
</feature>
<dbReference type="InterPro" id="IPR036942">
    <property type="entry name" value="Beta-barrel_TonB_sf"/>
</dbReference>
<keyword evidence="3 14" id="KW-0813">Transport</keyword>
<dbReference type="AlphaFoldDB" id="F0EWX5"/>
<reference evidence="20 21" key="1">
    <citation type="submission" date="2011-01" db="EMBL/GenBank/DDBJ databases">
        <authorList>
            <person name="Muzny D."/>
            <person name="Qin X."/>
            <person name="Deng J."/>
            <person name="Jiang H."/>
            <person name="Liu Y."/>
            <person name="Qu J."/>
            <person name="Song X.-Z."/>
            <person name="Zhang L."/>
            <person name="Thornton R."/>
            <person name="Coyle M."/>
            <person name="Francisco L."/>
            <person name="Jackson L."/>
            <person name="Javaid M."/>
            <person name="Korchina V."/>
            <person name="Kovar C."/>
            <person name="Mata R."/>
            <person name="Mathew T."/>
            <person name="Ngo R."/>
            <person name="Nguyen L."/>
            <person name="Nguyen N."/>
            <person name="Okwuonu G."/>
            <person name="Ongeri F."/>
            <person name="Pham C."/>
            <person name="Simmons D."/>
            <person name="Wilczek-Boney K."/>
            <person name="Hale W."/>
            <person name="Jakkamsetti A."/>
            <person name="Pham P."/>
            <person name="Ruth R."/>
            <person name="San Lucas F."/>
            <person name="Warren J."/>
            <person name="Zhang J."/>
            <person name="Zhao Z."/>
            <person name="Zhou C."/>
            <person name="Zhu D."/>
            <person name="Lee S."/>
            <person name="Bess C."/>
            <person name="Blankenburg K."/>
            <person name="Forbes L."/>
            <person name="Fu Q."/>
            <person name="Gubbala S."/>
            <person name="Hirani K."/>
            <person name="Jayaseelan J.C."/>
            <person name="Lara F."/>
            <person name="Munidasa M."/>
            <person name="Palculict T."/>
            <person name="Patil S."/>
            <person name="Pu L.-L."/>
            <person name="Saada N."/>
            <person name="Tang L."/>
            <person name="Weissenberger G."/>
            <person name="Zhu Y."/>
            <person name="Hemphill L."/>
            <person name="Shang Y."/>
            <person name="Youmans B."/>
            <person name="Ayvaz T."/>
            <person name="Ross M."/>
            <person name="Santibanez J."/>
            <person name="Aqrawi P."/>
            <person name="Gross S."/>
            <person name="Joshi V."/>
            <person name="Fowler G."/>
            <person name="Nazareth L."/>
            <person name="Reid J."/>
            <person name="Worley K."/>
            <person name="Petrosino J."/>
            <person name="Highlander S."/>
            <person name="Gibbs R."/>
        </authorList>
    </citation>
    <scope>NUCLEOTIDE SEQUENCE [LARGE SCALE GENOMIC DNA]</scope>
    <source>
        <strain evidence="20 21">ATCC 33394</strain>
    </source>
</reference>
<evidence type="ECO:0000256" key="6">
    <source>
        <dbReference type="ARBA" id="ARBA00022692"/>
    </source>
</evidence>
<keyword evidence="8" id="KW-0408">Iron</keyword>
<evidence type="ECO:0000256" key="3">
    <source>
        <dbReference type="ARBA" id="ARBA00022448"/>
    </source>
</evidence>
<keyword evidence="4 14" id="KW-1134">Transmembrane beta strand</keyword>
<keyword evidence="7 17" id="KW-0732">Signal</keyword>
<dbReference type="CDD" id="cd01347">
    <property type="entry name" value="ligand_gated_channel"/>
    <property type="match status" value="1"/>
</dbReference>
<evidence type="ECO:0000256" key="5">
    <source>
        <dbReference type="ARBA" id="ARBA00022496"/>
    </source>
</evidence>
<evidence type="ECO:0000256" key="17">
    <source>
        <dbReference type="SAM" id="SignalP"/>
    </source>
</evidence>
<keyword evidence="9" id="KW-0406">Ion transport</keyword>
<accession>F0EWX5</accession>
<evidence type="ECO:0000256" key="15">
    <source>
        <dbReference type="PROSITE-ProRule" id="PRU10144"/>
    </source>
</evidence>
<dbReference type="SUPFAM" id="SSF56935">
    <property type="entry name" value="Porins"/>
    <property type="match status" value="1"/>
</dbReference>
<name>F0EWX5_9NEIS</name>
<keyword evidence="10 16" id="KW-0798">TonB box</keyword>
<dbReference type="PROSITE" id="PS52016">
    <property type="entry name" value="TONB_DEPENDENT_REC_3"/>
    <property type="match status" value="1"/>
</dbReference>
<dbReference type="Proteomes" id="UP000004088">
    <property type="component" value="Unassembled WGS sequence"/>
</dbReference>
<dbReference type="GO" id="GO:0009279">
    <property type="term" value="C:cell outer membrane"/>
    <property type="evidence" value="ECO:0007669"/>
    <property type="project" value="UniProtKB-SubCell"/>
</dbReference>
<dbReference type="PROSITE" id="PS01156">
    <property type="entry name" value="TONB_DEPENDENT_REC_2"/>
    <property type="match status" value="1"/>
</dbReference>
<evidence type="ECO:0000313" key="21">
    <source>
        <dbReference type="Proteomes" id="UP000004088"/>
    </source>
</evidence>
<evidence type="ECO:0000256" key="1">
    <source>
        <dbReference type="ARBA" id="ARBA00004571"/>
    </source>
</evidence>
<dbReference type="InterPro" id="IPR039426">
    <property type="entry name" value="TonB-dep_rcpt-like"/>
</dbReference>
<evidence type="ECO:0000256" key="9">
    <source>
        <dbReference type="ARBA" id="ARBA00023065"/>
    </source>
</evidence>
<proteinExistence type="inferred from homology"/>
<dbReference type="GO" id="GO:0015344">
    <property type="term" value="F:siderophore uptake transmembrane transporter activity"/>
    <property type="evidence" value="ECO:0007669"/>
    <property type="project" value="TreeGrafter"/>
</dbReference>
<evidence type="ECO:0000256" key="11">
    <source>
        <dbReference type="ARBA" id="ARBA00023136"/>
    </source>
</evidence>
<keyword evidence="12 20" id="KW-0675">Receptor</keyword>
<evidence type="ECO:0000259" key="19">
    <source>
        <dbReference type="Pfam" id="PF07715"/>
    </source>
</evidence>
<evidence type="ECO:0000256" key="14">
    <source>
        <dbReference type="PROSITE-ProRule" id="PRU01360"/>
    </source>
</evidence>
<dbReference type="PANTHER" id="PTHR30069:SF41">
    <property type="entry name" value="HEME_HEMOPEXIN UTILIZATION PROTEIN C"/>
    <property type="match status" value="1"/>
</dbReference>
<evidence type="ECO:0000256" key="16">
    <source>
        <dbReference type="RuleBase" id="RU003357"/>
    </source>
</evidence>
<dbReference type="InterPro" id="IPR037066">
    <property type="entry name" value="Plug_dom_sf"/>
</dbReference>